<dbReference type="PROSITE" id="PS50297">
    <property type="entry name" value="ANK_REP_REGION"/>
    <property type="match status" value="3"/>
</dbReference>
<dbReference type="PhylomeDB" id="A0A0G4HD60"/>
<dbReference type="InterPro" id="IPR002110">
    <property type="entry name" value="Ankyrin_rpt"/>
</dbReference>
<name>A0A0G4HD60_9ALVE</name>
<dbReference type="Gene3D" id="3.80.10.10">
    <property type="entry name" value="Ribonuclease Inhibitor"/>
    <property type="match status" value="1"/>
</dbReference>
<dbReference type="InterPro" id="IPR036770">
    <property type="entry name" value="Ankyrin_rpt-contain_sf"/>
</dbReference>
<feature type="compositionally biased region" description="Basic and acidic residues" evidence="4">
    <location>
        <begin position="516"/>
        <end position="537"/>
    </location>
</feature>
<keyword evidence="1" id="KW-0677">Repeat</keyword>
<feature type="compositionally biased region" description="Basic and acidic residues" evidence="4">
    <location>
        <begin position="230"/>
        <end position="245"/>
    </location>
</feature>
<feature type="repeat" description="ANK" evidence="3">
    <location>
        <begin position="130"/>
        <end position="162"/>
    </location>
</feature>
<dbReference type="InterPro" id="IPR032675">
    <property type="entry name" value="LRR_dom_sf"/>
</dbReference>
<evidence type="ECO:0000256" key="3">
    <source>
        <dbReference type="PROSITE-ProRule" id="PRU00023"/>
    </source>
</evidence>
<dbReference type="PANTHER" id="PTHR24198:SF165">
    <property type="entry name" value="ANKYRIN REPEAT-CONTAINING PROTEIN-RELATED"/>
    <property type="match status" value="1"/>
</dbReference>
<dbReference type="Pfam" id="PF12796">
    <property type="entry name" value="Ank_2"/>
    <property type="match status" value="2"/>
</dbReference>
<feature type="region of interest" description="Disordered" evidence="4">
    <location>
        <begin position="188"/>
        <end position="276"/>
    </location>
</feature>
<evidence type="ECO:0000256" key="1">
    <source>
        <dbReference type="ARBA" id="ARBA00022737"/>
    </source>
</evidence>
<keyword evidence="2 3" id="KW-0040">ANK repeat</keyword>
<dbReference type="SUPFAM" id="SSF52047">
    <property type="entry name" value="RNI-like"/>
    <property type="match status" value="1"/>
</dbReference>
<reference evidence="5" key="1">
    <citation type="submission" date="2014-11" db="EMBL/GenBank/DDBJ databases">
        <authorList>
            <person name="Otto D Thomas"/>
            <person name="Naeem Raeece"/>
        </authorList>
    </citation>
    <scope>NUCLEOTIDE SEQUENCE</scope>
</reference>
<dbReference type="Gene3D" id="1.25.40.20">
    <property type="entry name" value="Ankyrin repeat-containing domain"/>
    <property type="match status" value="3"/>
</dbReference>
<protein>
    <submittedName>
        <fullName evidence="5">Uncharacterized protein</fullName>
    </submittedName>
</protein>
<gene>
    <name evidence="5" type="ORF">Cvel_26187</name>
</gene>
<feature type="compositionally biased region" description="Low complexity" evidence="4">
    <location>
        <begin position="188"/>
        <end position="202"/>
    </location>
</feature>
<feature type="repeat" description="ANK" evidence="3">
    <location>
        <begin position="30"/>
        <end position="63"/>
    </location>
</feature>
<dbReference type="VEuPathDB" id="CryptoDB:Cvel_26187"/>
<sequence>MVQLLLKESQKVKVKKKEGEVLYANVQNENGANALTLAAQFRHLEVVALLLRQGNADPNLRNRHGTSALMMASQNGDAETTALLLQAKADVNTADAKGETPLIHAASRNHPDVAALLLQKGAEVNAITLEGQTALMVALRNGHTELVSLLIQSNADMNARDNKGMTPLIHAAVSGHLRIVATLLKSAVSPPATPSAPASAASETVKSPQQPIEDRDRDKAASLAAGNGHGDIERLLREDEVMREGGHRRRGGKGAGKGEVAREKKGHGPLLNDNAGVSVSAGGESLLSRIQAVDWMETQREAWRPLAELVREGAIALWPLPVLRLLLQKQDAVPRRQEVPNVLRDLGMKAEEIREAAEGADRCLKEAENSFPLLGGFRVVCLSFGWLSKDHPDPDRFHLRLLVEEIGKQWWGSSGWGNDPSRVFVFWDFMSLFQKPRSAEEEVLFRKALLQLDLLYSSVHTRVFRSTGVPSDSANPIPYAERGWPTFETAVTSFKPSRFIHKLPTSILIEEEQVGETEKKDEKRPSDQELTHTDSRTSESSQRSSFGLKGTTAFVALGKQEVLPPLSPTDFDSLLDSKRFTNGADSETVKGLYVQFVQRTAKSVRRISFAGRSRFSDEDAECLCGLFKHLIALHHHHTSTSSDLICTAGGGESPSGRGVRMEGSSWASLEQLDLAGTSVTDKGAVMLIETLSSLKSLRVLNFDRTAVALGTLRALHEVAMKEEGLPALSSIRCSNCKKLSKEMKDGGVSLVLRLGETLEKRRKRIILDLRHSLWQSEGVHHRLKKEGKFKAFQLTI</sequence>
<proteinExistence type="predicted"/>
<dbReference type="SUPFAM" id="SSF48403">
    <property type="entry name" value="Ankyrin repeat"/>
    <property type="match status" value="1"/>
</dbReference>
<evidence type="ECO:0000313" key="5">
    <source>
        <dbReference type="EMBL" id="CEM41706.1"/>
    </source>
</evidence>
<feature type="region of interest" description="Disordered" evidence="4">
    <location>
        <begin position="511"/>
        <end position="545"/>
    </location>
</feature>
<dbReference type="AlphaFoldDB" id="A0A0G4HD60"/>
<dbReference type="PROSITE" id="PS50088">
    <property type="entry name" value="ANK_REPEAT"/>
    <property type="match status" value="5"/>
</dbReference>
<feature type="repeat" description="ANK" evidence="3">
    <location>
        <begin position="163"/>
        <end position="195"/>
    </location>
</feature>
<evidence type="ECO:0000256" key="4">
    <source>
        <dbReference type="SAM" id="MobiDB-lite"/>
    </source>
</evidence>
<feature type="repeat" description="ANK" evidence="3">
    <location>
        <begin position="97"/>
        <end position="129"/>
    </location>
</feature>
<feature type="repeat" description="ANK" evidence="3">
    <location>
        <begin position="64"/>
        <end position="96"/>
    </location>
</feature>
<dbReference type="PANTHER" id="PTHR24198">
    <property type="entry name" value="ANKYRIN REPEAT AND PROTEIN KINASE DOMAIN-CONTAINING PROTEIN"/>
    <property type="match status" value="1"/>
</dbReference>
<dbReference type="SMART" id="SM00248">
    <property type="entry name" value="ANK"/>
    <property type="match status" value="5"/>
</dbReference>
<evidence type="ECO:0000256" key="2">
    <source>
        <dbReference type="ARBA" id="ARBA00023043"/>
    </source>
</evidence>
<accession>A0A0G4HD60</accession>
<dbReference type="EMBL" id="CDMZ01002291">
    <property type="protein sequence ID" value="CEM41706.1"/>
    <property type="molecule type" value="Genomic_DNA"/>
</dbReference>
<organism evidence="5">
    <name type="scientific">Chromera velia CCMP2878</name>
    <dbReference type="NCBI Taxonomy" id="1169474"/>
    <lineage>
        <taxon>Eukaryota</taxon>
        <taxon>Sar</taxon>
        <taxon>Alveolata</taxon>
        <taxon>Colpodellida</taxon>
        <taxon>Chromeraceae</taxon>
        <taxon>Chromera</taxon>
    </lineage>
</organism>